<dbReference type="Proteomes" id="UP000185478">
    <property type="component" value="Chromosome"/>
</dbReference>
<dbReference type="SUPFAM" id="SSF56112">
    <property type="entry name" value="Protein kinase-like (PK-like)"/>
    <property type="match status" value="1"/>
</dbReference>
<evidence type="ECO:0000313" key="2">
    <source>
        <dbReference type="Proteomes" id="UP000185478"/>
    </source>
</evidence>
<dbReference type="EMBL" id="CP009245">
    <property type="protein sequence ID" value="APT85211.1"/>
    <property type="molecule type" value="Genomic_DNA"/>
</dbReference>
<dbReference type="STRING" id="1431546.CAQU_09150"/>
<sequence length="441" mass="45796">MGDFCCPDSVLAGLADTLGAARFVPGDAEQVGSVEVLACQCFLSEAQAHDFGGSSSVWWVVAGCAAGRFQLFVDASGKEVSTTPAVVAALARGVVPGSWRVVDHAHKPCSADVLWGGREVSGRALSAEQSNTTLVFVDAVASRQVAVKLQRGLWAAADHVAVEITALTVLSAAGNAPVAPLVGFATAEISDGAGGCEEVVVAVATGFVAGAVDAFAVVSGQLDVGADVATVAFRLGEATATMHAELLAGCGGSVVKGAQWAAQLAARRQALGDGEGMLGGFVTVAARHSERVCAHKVVGRKVPVQKVHGDFHLGQVLLSDCAGADPRVTILDFEGEPAREMAQRLLPLPREADVAGMLRSFDYAAAVATGMDATAAGELSGRWGRQFLRGYEQLLPVDPVVLSLLVVDKALYELRYELAHRPQWVDIPRAKLVEILGQPEN</sequence>
<protein>
    <recommendedName>
        <fullName evidence="3">Aminoglycoside phosphotransferase domain-containing protein</fullName>
    </recommendedName>
</protein>
<name>A0A1L7CH72_9CORY</name>
<dbReference type="RefSeq" id="WP_075727032.1">
    <property type="nucleotide sequence ID" value="NZ_CP009245.1"/>
</dbReference>
<dbReference type="KEGG" id="caqu:CAQU_09150"/>
<organism evidence="1 2">
    <name type="scientific">Corynebacterium aquilae DSM 44791</name>
    <dbReference type="NCBI Taxonomy" id="1431546"/>
    <lineage>
        <taxon>Bacteria</taxon>
        <taxon>Bacillati</taxon>
        <taxon>Actinomycetota</taxon>
        <taxon>Actinomycetes</taxon>
        <taxon>Mycobacteriales</taxon>
        <taxon>Corynebacteriaceae</taxon>
        <taxon>Corynebacterium</taxon>
    </lineage>
</organism>
<dbReference type="AlphaFoldDB" id="A0A1L7CH72"/>
<evidence type="ECO:0000313" key="1">
    <source>
        <dbReference type="EMBL" id="APT85211.1"/>
    </source>
</evidence>
<dbReference type="OrthoDB" id="3787729at2"/>
<proteinExistence type="predicted"/>
<dbReference type="Gene3D" id="3.90.1200.10">
    <property type="match status" value="1"/>
</dbReference>
<dbReference type="InterPro" id="IPR011009">
    <property type="entry name" value="Kinase-like_dom_sf"/>
</dbReference>
<reference evidence="1 2" key="1">
    <citation type="submission" date="2014-08" db="EMBL/GenBank/DDBJ databases">
        <title>Complete genome sequence of Corynebacterium aquilae S-613T(T) (=DSM 44791(T)), isolated from the choana of a healthy golden eagle.</title>
        <authorList>
            <person name="Ruckert C."/>
            <person name="Albersmeier A."/>
            <person name="Winkler A."/>
            <person name="Kalinowski J."/>
        </authorList>
    </citation>
    <scope>NUCLEOTIDE SEQUENCE [LARGE SCALE GENOMIC DNA]</scope>
    <source>
        <strain evidence="1 2">S-613</strain>
    </source>
</reference>
<accession>A0A1L7CH72</accession>
<keyword evidence="2" id="KW-1185">Reference proteome</keyword>
<gene>
    <name evidence="1" type="ORF">CAQU_09150</name>
</gene>
<evidence type="ECO:0008006" key="3">
    <source>
        <dbReference type="Google" id="ProtNLM"/>
    </source>
</evidence>